<reference evidence="1" key="1">
    <citation type="journal article" date="2022" name="Int. J. Mol. Sci.">
        <title>Draft Genome of Tanacetum Coccineum: Genomic Comparison of Closely Related Tanacetum-Family Plants.</title>
        <authorList>
            <person name="Yamashiro T."/>
            <person name="Shiraishi A."/>
            <person name="Nakayama K."/>
            <person name="Satake H."/>
        </authorList>
    </citation>
    <scope>NUCLEOTIDE SEQUENCE</scope>
</reference>
<name>A0ABQ5BXR4_9ASTR</name>
<reference evidence="1" key="2">
    <citation type="submission" date="2022-01" db="EMBL/GenBank/DDBJ databases">
        <authorList>
            <person name="Yamashiro T."/>
            <person name="Shiraishi A."/>
            <person name="Satake H."/>
            <person name="Nakayama K."/>
        </authorList>
    </citation>
    <scope>NUCLEOTIDE SEQUENCE</scope>
</reference>
<evidence type="ECO:0000313" key="2">
    <source>
        <dbReference type="Proteomes" id="UP001151760"/>
    </source>
</evidence>
<sequence length="152" mass="16558">MVTTQIQRIVNGLVEKEPASDFVKTKASSALVSPFYAKKVILNKAFSREEKKVTDHRRMELPNDIGLKVETDKTLNVFVDGQRYGDNTFNDRLGGLLAKILLTAANKLLELDGPGISATKDFGRASKELTKALTETDVVLGDSVEKSDTGSG</sequence>
<keyword evidence="2" id="KW-1185">Reference proteome</keyword>
<gene>
    <name evidence="1" type="ORF">Tco_0878346</name>
</gene>
<evidence type="ECO:0000313" key="1">
    <source>
        <dbReference type="EMBL" id="GJT19640.1"/>
    </source>
</evidence>
<proteinExistence type="predicted"/>
<dbReference type="Proteomes" id="UP001151760">
    <property type="component" value="Unassembled WGS sequence"/>
</dbReference>
<comment type="caution">
    <text evidence="1">The sequence shown here is derived from an EMBL/GenBank/DDBJ whole genome shotgun (WGS) entry which is preliminary data.</text>
</comment>
<protein>
    <submittedName>
        <fullName evidence="1">Uncharacterized protein</fullName>
    </submittedName>
</protein>
<organism evidence="1 2">
    <name type="scientific">Tanacetum coccineum</name>
    <dbReference type="NCBI Taxonomy" id="301880"/>
    <lineage>
        <taxon>Eukaryota</taxon>
        <taxon>Viridiplantae</taxon>
        <taxon>Streptophyta</taxon>
        <taxon>Embryophyta</taxon>
        <taxon>Tracheophyta</taxon>
        <taxon>Spermatophyta</taxon>
        <taxon>Magnoliopsida</taxon>
        <taxon>eudicotyledons</taxon>
        <taxon>Gunneridae</taxon>
        <taxon>Pentapetalae</taxon>
        <taxon>asterids</taxon>
        <taxon>campanulids</taxon>
        <taxon>Asterales</taxon>
        <taxon>Asteraceae</taxon>
        <taxon>Asteroideae</taxon>
        <taxon>Anthemideae</taxon>
        <taxon>Anthemidinae</taxon>
        <taxon>Tanacetum</taxon>
    </lineage>
</organism>
<accession>A0ABQ5BXR4</accession>
<dbReference type="EMBL" id="BQNB010013733">
    <property type="protein sequence ID" value="GJT19640.1"/>
    <property type="molecule type" value="Genomic_DNA"/>
</dbReference>